<dbReference type="SUPFAM" id="SSF51658">
    <property type="entry name" value="Xylose isomerase-like"/>
    <property type="match status" value="1"/>
</dbReference>
<reference evidence="2 3" key="1">
    <citation type="submission" date="2015-09" db="EMBL/GenBank/DDBJ databases">
        <title>Draft genome sequence of Kouleothrix aurantiaca JCM 19913.</title>
        <authorList>
            <person name="Hemp J."/>
        </authorList>
    </citation>
    <scope>NUCLEOTIDE SEQUENCE [LARGE SCALE GENOMIC DNA]</scope>
    <source>
        <strain evidence="2 3">COM-B</strain>
    </source>
</reference>
<feature type="domain" description="Xylose isomerase-like TIM barrel" evidence="1">
    <location>
        <begin position="19"/>
        <end position="248"/>
    </location>
</feature>
<protein>
    <submittedName>
        <fullName evidence="2">Epimerase</fullName>
    </submittedName>
</protein>
<evidence type="ECO:0000313" key="3">
    <source>
        <dbReference type="Proteomes" id="UP000050509"/>
    </source>
</evidence>
<name>A0A0P9HAW9_9CHLR</name>
<dbReference type="InterPro" id="IPR036237">
    <property type="entry name" value="Xyl_isomerase-like_sf"/>
</dbReference>
<dbReference type="PANTHER" id="PTHR12110">
    <property type="entry name" value="HYDROXYPYRUVATE ISOMERASE"/>
    <property type="match status" value="1"/>
</dbReference>
<organism evidence="2 3">
    <name type="scientific">Kouleothrix aurantiaca</name>
    <dbReference type="NCBI Taxonomy" id="186479"/>
    <lineage>
        <taxon>Bacteria</taxon>
        <taxon>Bacillati</taxon>
        <taxon>Chloroflexota</taxon>
        <taxon>Chloroflexia</taxon>
        <taxon>Chloroflexales</taxon>
        <taxon>Roseiflexineae</taxon>
        <taxon>Roseiflexaceae</taxon>
        <taxon>Kouleothrix</taxon>
    </lineage>
</organism>
<dbReference type="EMBL" id="LJCR01000868">
    <property type="protein sequence ID" value="KPV51551.1"/>
    <property type="molecule type" value="Genomic_DNA"/>
</dbReference>
<dbReference type="AlphaFoldDB" id="A0A0P9HAW9"/>
<accession>A0A0P9HAW9</accession>
<dbReference type="Proteomes" id="UP000050509">
    <property type="component" value="Unassembled WGS sequence"/>
</dbReference>
<proteinExistence type="predicted"/>
<evidence type="ECO:0000313" key="2">
    <source>
        <dbReference type="EMBL" id="KPV51551.1"/>
    </source>
</evidence>
<dbReference type="InterPro" id="IPR050312">
    <property type="entry name" value="IolE/XylAMocC-like"/>
</dbReference>
<comment type="caution">
    <text evidence="2">The sequence shown here is derived from an EMBL/GenBank/DDBJ whole genome shotgun (WGS) entry which is preliminary data.</text>
</comment>
<dbReference type="InterPro" id="IPR013022">
    <property type="entry name" value="Xyl_isomerase-like_TIM-brl"/>
</dbReference>
<dbReference type="Pfam" id="PF01261">
    <property type="entry name" value="AP_endonuc_2"/>
    <property type="match status" value="1"/>
</dbReference>
<gene>
    <name evidence="2" type="ORF">SE17_20565</name>
</gene>
<dbReference type="Gene3D" id="3.20.20.150">
    <property type="entry name" value="Divalent-metal-dependent TIM barrel enzymes"/>
    <property type="match status" value="1"/>
</dbReference>
<sequence>MQVSMHNWMRAEPLETTIRRLAKYGYDSIEISYDSVELSPGAPGTKAVAQMLKDNGITCYGSISLMFTGRDLIHADPAVRASSVEYLKNCITMVKELDGQLMSIVPSEVGKVKAMASPEEEWQWAIDGLKEVHAHATKEGIRVALEPLNRFETNFLNRHDQALLLAEQVAPDVGVCLDVYHMNQEDANMFKAIENAGSKLYDLHVADNNRMACGQGALDWERLLNTCKKIGYDGSLTVEFVPPIDRTPANPYKNALAAADSTLTADQLKFIEDHGSGVLSEEFYSWLVEESIKTLRKYM</sequence>
<evidence type="ECO:0000259" key="1">
    <source>
        <dbReference type="Pfam" id="PF01261"/>
    </source>
</evidence>
<keyword evidence="3" id="KW-1185">Reference proteome</keyword>